<protein>
    <submittedName>
        <fullName evidence="1">Uncharacterized protein</fullName>
    </submittedName>
</protein>
<comment type="caution">
    <text evidence="1">The sequence shown here is derived from an EMBL/GenBank/DDBJ whole genome shotgun (WGS) entry which is preliminary data.</text>
</comment>
<name>A0A1R2D1K8_9CILI</name>
<gene>
    <name evidence="1" type="ORF">SteCoe_1496</name>
</gene>
<accession>A0A1R2D1K8</accession>
<dbReference type="AlphaFoldDB" id="A0A1R2D1K8"/>
<evidence type="ECO:0000313" key="2">
    <source>
        <dbReference type="Proteomes" id="UP000187209"/>
    </source>
</evidence>
<evidence type="ECO:0000313" key="1">
    <source>
        <dbReference type="EMBL" id="OMJ95132.1"/>
    </source>
</evidence>
<organism evidence="1 2">
    <name type="scientific">Stentor coeruleus</name>
    <dbReference type="NCBI Taxonomy" id="5963"/>
    <lineage>
        <taxon>Eukaryota</taxon>
        <taxon>Sar</taxon>
        <taxon>Alveolata</taxon>
        <taxon>Ciliophora</taxon>
        <taxon>Postciliodesmatophora</taxon>
        <taxon>Heterotrichea</taxon>
        <taxon>Heterotrichida</taxon>
        <taxon>Stentoridae</taxon>
        <taxon>Stentor</taxon>
    </lineage>
</organism>
<reference evidence="1 2" key="1">
    <citation type="submission" date="2016-11" db="EMBL/GenBank/DDBJ databases">
        <title>The macronuclear genome of Stentor coeruleus: a giant cell with tiny introns.</title>
        <authorList>
            <person name="Slabodnick M."/>
            <person name="Ruby J.G."/>
            <person name="Reiff S.B."/>
            <person name="Swart E.C."/>
            <person name="Gosai S."/>
            <person name="Prabakaran S."/>
            <person name="Witkowska E."/>
            <person name="Larue G.E."/>
            <person name="Fisher S."/>
            <person name="Freeman R.M."/>
            <person name="Gunawardena J."/>
            <person name="Chu W."/>
            <person name="Stover N.A."/>
            <person name="Gregory B.D."/>
            <person name="Nowacki M."/>
            <person name="Derisi J."/>
            <person name="Roy S.W."/>
            <person name="Marshall W.F."/>
            <person name="Sood P."/>
        </authorList>
    </citation>
    <scope>NUCLEOTIDE SEQUENCE [LARGE SCALE GENOMIC DNA]</scope>
    <source>
        <strain evidence="1">WM001</strain>
    </source>
</reference>
<dbReference type="Proteomes" id="UP000187209">
    <property type="component" value="Unassembled WGS sequence"/>
</dbReference>
<keyword evidence="2" id="KW-1185">Reference proteome</keyword>
<proteinExistence type="predicted"/>
<sequence>MNYHIVHKLPFKIFLIQYIAMEINYNELSYCSQASFQNIPDSVYCHGAYYKKLECGHPYCTECFAIEFRKIFQEFLTALNDSNIEELSCKSFGINCPNEDCNNKYCCPFIIFKSIALEMLGTWEYKEIFCEHYSLMFEGIKMRFVHCKNCKYAFGYIGDNAKCIYCGQWN</sequence>
<dbReference type="EMBL" id="MPUH01000016">
    <property type="protein sequence ID" value="OMJ95132.1"/>
    <property type="molecule type" value="Genomic_DNA"/>
</dbReference>